<evidence type="ECO:0000256" key="2">
    <source>
        <dbReference type="ARBA" id="ARBA00010617"/>
    </source>
</evidence>
<reference evidence="10" key="1">
    <citation type="submission" date="2022-10" db="EMBL/GenBank/DDBJ databases">
        <title>Determination and structural analysis of whole genome sequence of Sarocladium strictum F4-1.</title>
        <authorList>
            <person name="Hu L."/>
            <person name="Jiang Y."/>
        </authorList>
    </citation>
    <scope>NUCLEOTIDE SEQUENCE</scope>
    <source>
        <strain evidence="10">F4-1</strain>
    </source>
</reference>
<name>A0AA39GF44_SARSR</name>
<accession>A0AA39GF44</accession>
<gene>
    <name evidence="10" type="ORF">NLU13_7048</name>
</gene>
<dbReference type="GO" id="GO:0020037">
    <property type="term" value="F:heme binding"/>
    <property type="evidence" value="ECO:0007669"/>
    <property type="project" value="InterPro"/>
</dbReference>
<comment type="similarity">
    <text evidence="2 9">Belongs to the cytochrome P450 family.</text>
</comment>
<keyword evidence="3 8" id="KW-0349">Heme</keyword>
<dbReference type="PANTHER" id="PTHR46206:SF2">
    <property type="entry name" value="CYTOCHROME P450 MONOOXYGENASE AUSG-RELATED"/>
    <property type="match status" value="1"/>
</dbReference>
<comment type="cofactor">
    <cofactor evidence="1 8">
        <name>heme</name>
        <dbReference type="ChEBI" id="CHEBI:30413"/>
    </cofactor>
</comment>
<dbReference type="PANTHER" id="PTHR46206">
    <property type="entry name" value="CYTOCHROME P450"/>
    <property type="match status" value="1"/>
</dbReference>
<dbReference type="GO" id="GO:0004497">
    <property type="term" value="F:monooxygenase activity"/>
    <property type="evidence" value="ECO:0007669"/>
    <property type="project" value="UniProtKB-KW"/>
</dbReference>
<dbReference type="Pfam" id="PF00067">
    <property type="entry name" value="p450"/>
    <property type="match status" value="1"/>
</dbReference>
<dbReference type="InterPro" id="IPR001128">
    <property type="entry name" value="Cyt_P450"/>
</dbReference>
<keyword evidence="4 8" id="KW-0479">Metal-binding</keyword>
<dbReference type="Gene3D" id="1.10.630.10">
    <property type="entry name" value="Cytochrome P450"/>
    <property type="match status" value="1"/>
</dbReference>
<evidence type="ECO:0000256" key="3">
    <source>
        <dbReference type="ARBA" id="ARBA00022617"/>
    </source>
</evidence>
<dbReference type="EMBL" id="JAPDFR010000006">
    <property type="protein sequence ID" value="KAK0385871.1"/>
    <property type="molecule type" value="Genomic_DNA"/>
</dbReference>
<keyword evidence="7 9" id="KW-0503">Monooxygenase</keyword>
<dbReference type="GO" id="GO:0016705">
    <property type="term" value="F:oxidoreductase activity, acting on paired donors, with incorporation or reduction of molecular oxygen"/>
    <property type="evidence" value="ECO:0007669"/>
    <property type="project" value="InterPro"/>
</dbReference>
<dbReference type="InterPro" id="IPR036396">
    <property type="entry name" value="Cyt_P450_sf"/>
</dbReference>
<keyword evidence="11" id="KW-1185">Reference proteome</keyword>
<dbReference type="InterPro" id="IPR002403">
    <property type="entry name" value="Cyt_P450_E_grp-IV"/>
</dbReference>
<evidence type="ECO:0000256" key="8">
    <source>
        <dbReference type="PIRSR" id="PIRSR602403-1"/>
    </source>
</evidence>
<dbReference type="CDD" id="cd11041">
    <property type="entry name" value="CYP503A1-like"/>
    <property type="match status" value="1"/>
</dbReference>
<sequence length="529" mass="59621">MDPRAWTSSLPQPLADIGASWQLPPGLGGYSAIVLAVCVTGAVAYLAQSTSSDAKNFPTINPISGIEIIGKARKDDYARRGYKYFEEGVRKFPGKPFNVWTDFGQVTVLPSQWAHDIRNEPSLHFMKAIHQDFHADYAPFKPFASGTSDDALLQAVARKQLTKYLNKVTKPLSAETKFALDVNFGSPSDWKEFALKDSMLDVIARISSCVFLGDKICRNKEWIDVAKSYTSLAWLAAEELRSYPKWSRGVVNRFLPSCQKLVFLAKKADEIVNPIIDERRALKSQGKYNPSHSDSLDWFEEEAGGRPYDAGLCQLIMSVAAIHTTSDLSNATIVQLATRPELVEELRKEIIQVLSADGWKKTSLFNLKLLDSTLKESQRYQRHWARMERLVIKDFTLPDGSVLRKGNRTVVSTSGMGDPEFYDNPETFDAHRYVRMRDDPERANLSHLVSTGPHHLGFGHGKHACPGRFFASNELKVLLCHFIMKYDFKLPEDYQSQNFPMGARIVIEPKSRVLVKARTPEIDLDNLED</sequence>
<comment type="caution">
    <text evidence="10">The sequence shown here is derived from an EMBL/GenBank/DDBJ whole genome shotgun (WGS) entry which is preliminary data.</text>
</comment>
<dbReference type="AlphaFoldDB" id="A0AA39GF44"/>
<dbReference type="PROSITE" id="PS00086">
    <property type="entry name" value="CYTOCHROME_P450"/>
    <property type="match status" value="1"/>
</dbReference>
<evidence type="ECO:0000313" key="11">
    <source>
        <dbReference type="Proteomes" id="UP001175261"/>
    </source>
</evidence>
<dbReference type="PRINTS" id="PR00465">
    <property type="entry name" value="EP450IV"/>
</dbReference>
<evidence type="ECO:0000256" key="5">
    <source>
        <dbReference type="ARBA" id="ARBA00023002"/>
    </source>
</evidence>
<dbReference type="InterPro" id="IPR017972">
    <property type="entry name" value="Cyt_P450_CS"/>
</dbReference>
<dbReference type="SUPFAM" id="SSF48264">
    <property type="entry name" value="Cytochrome P450"/>
    <property type="match status" value="1"/>
</dbReference>
<dbReference type="Proteomes" id="UP001175261">
    <property type="component" value="Unassembled WGS sequence"/>
</dbReference>
<keyword evidence="6 8" id="KW-0408">Iron</keyword>
<evidence type="ECO:0000256" key="7">
    <source>
        <dbReference type="ARBA" id="ARBA00023033"/>
    </source>
</evidence>
<feature type="binding site" description="axial binding residue" evidence="8">
    <location>
        <position position="465"/>
    </location>
    <ligand>
        <name>heme</name>
        <dbReference type="ChEBI" id="CHEBI:30413"/>
    </ligand>
    <ligandPart>
        <name>Fe</name>
        <dbReference type="ChEBI" id="CHEBI:18248"/>
    </ligandPart>
</feature>
<keyword evidence="5 9" id="KW-0560">Oxidoreductase</keyword>
<evidence type="ECO:0000313" key="10">
    <source>
        <dbReference type="EMBL" id="KAK0385871.1"/>
    </source>
</evidence>
<evidence type="ECO:0000256" key="9">
    <source>
        <dbReference type="RuleBase" id="RU000461"/>
    </source>
</evidence>
<protein>
    <submittedName>
        <fullName evidence="10">Uncharacterized protein</fullName>
    </submittedName>
</protein>
<evidence type="ECO:0000256" key="4">
    <source>
        <dbReference type="ARBA" id="ARBA00022723"/>
    </source>
</evidence>
<evidence type="ECO:0000256" key="1">
    <source>
        <dbReference type="ARBA" id="ARBA00001971"/>
    </source>
</evidence>
<organism evidence="10 11">
    <name type="scientific">Sarocladium strictum</name>
    <name type="common">Black bundle disease fungus</name>
    <name type="synonym">Acremonium strictum</name>
    <dbReference type="NCBI Taxonomy" id="5046"/>
    <lineage>
        <taxon>Eukaryota</taxon>
        <taxon>Fungi</taxon>
        <taxon>Dikarya</taxon>
        <taxon>Ascomycota</taxon>
        <taxon>Pezizomycotina</taxon>
        <taxon>Sordariomycetes</taxon>
        <taxon>Hypocreomycetidae</taxon>
        <taxon>Hypocreales</taxon>
        <taxon>Sarocladiaceae</taxon>
        <taxon>Sarocladium</taxon>
    </lineage>
</organism>
<evidence type="ECO:0000256" key="6">
    <source>
        <dbReference type="ARBA" id="ARBA00023004"/>
    </source>
</evidence>
<dbReference type="GO" id="GO:0005506">
    <property type="term" value="F:iron ion binding"/>
    <property type="evidence" value="ECO:0007669"/>
    <property type="project" value="InterPro"/>
</dbReference>
<proteinExistence type="inferred from homology"/>